<dbReference type="OrthoDB" id="437539at2759"/>
<protein>
    <submittedName>
        <fullName evidence="2">Uncharacterized protein</fullName>
    </submittedName>
</protein>
<feature type="compositionally biased region" description="Acidic residues" evidence="1">
    <location>
        <begin position="379"/>
        <end position="389"/>
    </location>
</feature>
<evidence type="ECO:0000313" key="3">
    <source>
        <dbReference type="Proteomes" id="UP000649617"/>
    </source>
</evidence>
<dbReference type="EMBL" id="CAJNIZ010046901">
    <property type="protein sequence ID" value="CAE7759148.1"/>
    <property type="molecule type" value="Genomic_DNA"/>
</dbReference>
<dbReference type="Proteomes" id="UP000649617">
    <property type="component" value="Unassembled WGS sequence"/>
</dbReference>
<sequence>MAVVGLESWSKYVDVAACGVQSGRVSVHLAEEEAAPSDHQNSASSGPSEWEVVEEILEKGELVPSRHEPPLHLLRRSRLSTVGEWTPERRLVRAFDWGKADAQAALDSSFSGRQDKFPLASAVYVILYDPSGEWPRYTRIVSRRFPSLVEAESYLLGETLDEGDDLESMIGPGREVTIRRQEGSEADLLTVLLVEMLLSVRNQLEFRTPRSRRRIRGFVEDDVNALPDLAELNQEIEAWLESRGERLEEYFTAEGEADPPGKAENPAMQAISLLAEIQASWNSTGALPSGNDARRQQMEAALDPARSQVNRPPRRIPDEPGKETAIDLEELPGVDNEQVSVDDMMKMALLKMMQQQQQQQQGKAVKKKKKLPGLPSLDADSESDDEDSLLDWSSSSRGGRGINAVERLWGAMKAPPEAYQERMESRMLKAVEASEMVPTIPLQFAKSCPVRKSRTAGFCLQGFAQVHKSLLENRPKQARLQVLRMMAAIEQFLIDESWT</sequence>
<comment type="caution">
    <text evidence="2">The sequence shown here is derived from an EMBL/GenBank/DDBJ whole genome shotgun (WGS) entry which is preliminary data.</text>
</comment>
<keyword evidence="3" id="KW-1185">Reference proteome</keyword>
<feature type="compositionally biased region" description="Basic and acidic residues" evidence="1">
    <location>
        <begin position="315"/>
        <end position="325"/>
    </location>
</feature>
<accession>A0A812XZ27</accession>
<feature type="compositionally biased region" description="Low complexity" evidence="1">
    <location>
        <begin position="352"/>
        <end position="363"/>
    </location>
</feature>
<reference evidence="2" key="1">
    <citation type="submission" date="2021-02" db="EMBL/GenBank/DDBJ databases">
        <authorList>
            <person name="Dougan E. K."/>
            <person name="Rhodes N."/>
            <person name="Thang M."/>
            <person name="Chan C."/>
        </authorList>
    </citation>
    <scope>NUCLEOTIDE SEQUENCE</scope>
</reference>
<organism evidence="2 3">
    <name type="scientific">Symbiodinium pilosum</name>
    <name type="common">Dinoflagellate</name>
    <dbReference type="NCBI Taxonomy" id="2952"/>
    <lineage>
        <taxon>Eukaryota</taxon>
        <taxon>Sar</taxon>
        <taxon>Alveolata</taxon>
        <taxon>Dinophyceae</taxon>
        <taxon>Suessiales</taxon>
        <taxon>Symbiodiniaceae</taxon>
        <taxon>Symbiodinium</taxon>
    </lineage>
</organism>
<name>A0A812XZ27_SYMPI</name>
<feature type="region of interest" description="Disordered" evidence="1">
    <location>
        <begin position="352"/>
        <end position="396"/>
    </location>
</feature>
<feature type="non-terminal residue" evidence="2">
    <location>
        <position position="499"/>
    </location>
</feature>
<evidence type="ECO:0000313" key="2">
    <source>
        <dbReference type="EMBL" id="CAE7759148.1"/>
    </source>
</evidence>
<proteinExistence type="predicted"/>
<feature type="region of interest" description="Disordered" evidence="1">
    <location>
        <begin position="284"/>
        <end position="325"/>
    </location>
</feature>
<evidence type="ECO:0000256" key="1">
    <source>
        <dbReference type="SAM" id="MobiDB-lite"/>
    </source>
</evidence>
<gene>
    <name evidence="2" type="ORF">SPIL2461_LOCUS22121</name>
</gene>
<dbReference type="AlphaFoldDB" id="A0A812XZ27"/>